<dbReference type="PROSITE" id="PS00166">
    <property type="entry name" value="ENOYL_COA_HYDRATASE"/>
    <property type="match status" value="1"/>
</dbReference>
<evidence type="ECO:0000256" key="4">
    <source>
        <dbReference type="ARBA" id="ARBA00023239"/>
    </source>
</evidence>
<dbReference type="PANTHER" id="PTHR11941:SF27">
    <property type="entry name" value="ETHYLMALONYL-COA DECARBOXYLASE"/>
    <property type="match status" value="1"/>
</dbReference>
<evidence type="ECO:0000256" key="10">
    <source>
        <dbReference type="ARBA" id="ARBA00042182"/>
    </source>
</evidence>
<evidence type="ECO:0000256" key="2">
    <source>
        <dbReference type="ARBA" id="ARBA00005254"/>
    </source>
</evidence>
<dbReference type="GO" id="GO:0006635">
    <property type="term" value="P:fatty acid beta-oxidation"/>
    <property type="evidence" value="ECO:0007669"/>
    <property type="project" value="TreeGrafter"/>
</dbReference>
<dbReference type="EMBL" id="SMYO01000001">
    <property type="protein sequence ID" value="TDK65191.1"/>
    <property type="molecule type" value="Genomic_DNA"/>
</dbReference>
<evidence type="ECO:0000256" key="1">
    <source>
        <dbReference type="ARBA" id="ARBA00004514"/>
    </source>
</evidence>
<evidence type="ECO:0000256" key="11">
    <source>
        <dbReference type="ARBA" id="ARBA00047446"/>
    </source>
</evidence>
<evidence type="ECO:0000256" key="12">
    <source>
        <dbReference type="ARBA" id="ARBA00056546"/>
    </source>
</evidence>
<keyword evidence="3" id="KW-0963">Cytoplasm</keyword>
<dbReference type="InterPro" id="IPR018376">
    <property type="entry name" value="Enoyl-CoA_hyd/isom_CS"/>
</dbReference>
<comment type="similarity">
    <text evidence="2 13">Belongs to the enoyl-CoA hydratase/isomerase family.</text>
</comment>
<comment type="subcellular location">
    <subcellularLocation>
        <location evidence="1">Cytoplasm</location>
        <location evidence="1">Cytosol</location>
    </subcellularLocation>
</comment>
<accession>A0A4R5VZV6</accession>
<evidence type="ECO:0000256" key="9">
    <source>
        <dbReference type="ARBA" id="ARBA00042052"/>
    </source>
</evidence>
<dbReference type="Gene3D" id="3.90.226.10">
    <property type="entry name" value="2-enoyl-CoA Hydratase, Chain A, domain 1"/>
    <property type="match status" value="1"/>
</dbReference>
<organism evidence="14 15">
    <name type="scientific">Bacillus salipaludis</name>
    <dbReference type="NCBI Taxonomy" id="2547811"/>
    <lineage>
        <taxon>Bacteria</taxon>
        <taxon>Bacillati</taxon>
        <taxon>Bacillota</taxon>
        <taxon>Bacilli</taxon>
        <taxon>Bacillales</taxon>
        <taxon>Bacillaceae</taxon>
        <taxon>Bacillus</taxon>
    </lineage>
</organism>
<dbReference type="EC" id="4.1.1.94" evidence="7"/>
<comment type="catalytic activity">
    <reaction evidence="6">
        <text>(2R)-ethylmalonyl-CoA + H(+) = butanoyl-CoA + CO2</text>
        <dbReference type="Rhea" id="RHEA:59540"/>
        <dbReference type="ChEBI" id="CHEBI:15378"/>
        <dbReference type="ChEBI" id="CHEBI:16526"/>
        <dbReference type="ChEBI" id="CHEBI:57371"/>
        <dbReference type="ChEBI" id="CHEBI:85316"/>
        <dbReference type="EC" id="4.1.1.94"/>
    </reaction>
    <physiologicalReaction direction="left-to-right" evidence="6">
        <dbReference type="Rhea" id="RHEA:59541"/>
    </physiologicalReaction>
</comment>
<dbReference type="InterPro" id="IPR001753">
    <property type="entry name" value="Enoyl-CoA_hydra/iso"/>
</dbReference>
<dbReference type="SUPFAM" id="SSF52096">
    <property type="entry name" value="ClpP/crotonase"/>
    <property type="match status" value="1"/>
</dbReference>
<dbReference type="InterPro" id="IPR029045">
    <property type="entry name" value="ClpP/crotonase-like_dom_sf"/>
</dbReference>
<dbReference type="Proteomes" id="UP000295132">
    <property type="component" value="Unassembled WGS sequence"/>
</dbReference>
<protein>
    <recommendedName>
        <fullName evidence="8">Ethylmalonyl-CoA decarboxylase</fullName>
        <ecNumber evidence="7">4.1.1.94</ecNumber>
    </recommendedName>
    <alternativeName>
        <fullName evidence="10">Enoyl-CoA hydratase domain-containing protein 1</fullName>
    </alternativeName>
    <alternativeName>
        <fullName evidence="9">Methylmalonyl-CoA decarboxylase</fullName>
    </alternativeName>
</protein>
<evidence type="ECO:0000256" key="7">
    <source>
        <dbReference type="ARBA" id="ARBA00038883"/>
    </source>
</evidence>
<reference evidence="14 15" key="1">
    <citation type="submission" date="2019-03" db="EMBL/GenBank/DDBJ databases">
        <title>Bacillus niacini sp. nov. a Nicotinate-Metabolizing Mesophile Isolated from Soil.</title>
        <authorList>
            <person name="Zhang G."/>
        </authorList>
    </citation>
    <scope>NUCLEOTIDE SEQUENCE [LARGE SCALE GENOMIC DNA]</scope>
    <source>
        <strain evidence="14 15">WN066</strain>
    </source>
</reference>
<dbReference type="GO" id="GO:0005829">
    <property type="term" value="C:cytosol"/>
    <property type="evidence" value="ECO:0007669"/>
    <property type="project" value="UniProtKB-SubCell"/>
</dbReference>
<dbReference type="PANTHER" id="PTHR11941">
    <property type="entry name" value="ENOYL-COA HYDRATASE-RELATED"/>
    <property type="match status" value="1"/>
</dbReference>
<dbReference type="GO" id="GO:0016853">
    <property type="term" value="F:isomerase activity"/>
    <property type="evidence" value="ECO:0007669"/>
    <property type="project" value="UniProtKB-KW"/>
</dbReference>
<evidence type="ECO:0000256" key="5">
    <source>
        <dbReference type="ARBA" id="ARBA00036343"/>
    </source>
</evidence>
<dbReference type="CDD" id="cd06558">
    <property type="entry name" value="crotonase-like"/>
    <property type="match status" value="1"/>
</dbReference>
<name>A0A4R5VZV6_9BACI</name>
<comment type="function">
    <text evidence="12">Decarboxylates ethylmalonyl-CoA, a potentially toxic metabolite, to form butyryl-CoA, suggesting it might be involved in metabolite proofreading. Acts preferentially on (S)-ethylmalonyl-CoA but also has some activity on the (R)-isomer. Also has methylmalonyl-CoA decarboxylase activity at lower level.</text>
</comment>
<keyword evidence="4" id="KW-0456">Lyase</keyword>
<dbReference type="AlphaFoldDB" id="A0A4R5VZV6"/>
<evidence type="ECO:0000313" key="14">
    <source>
        <dbReference type="EMBL" id="TDK65191.1"/>
    </source>
</evidence>
<proteinExistence type="inferred from homology"/>
<evidence type="ECO:0000313" key="15">
    <source>
        <dbReference type="Proteomes" id="UP000295132"/>
    </source>
</evidence>
<dbReference type="Pfam" id="PF00378">
    <property type="entry name" value="ECH_1"/>
    <property type="match status" value="1"/>
</dbReference>
<dbReference type="GO" id="GO:0004492">
    <property type="term" value="F:methyl/ethyl malonyl-CoA decarboxylase activity"/>
    <property type="evidence" value="ECO:0007669"/>
    <property type="project" value="UniProtKB-EC"/>
</dbReference>
<keyword evidence="14" id="KW-0413">Isomerase</keyword>
<comment type="catalytic activity">
    <reaction evidence="5">
        <text>(2S)-ethylmalonyl-CoA + H(+) = butanoyl-CoA + CO2</text>
        <dbReference type="Rhea" id="RHEA:32131"/>
        <dbReference type="ChEBI" id="CHEBI:15378"/>
        <dbReference type="ChEBI" id="CHEBI:16526"/>
        <dbReference type="ChEBI" id="CHEBI:57371"/>
        <dbReference type="ChEBI" id="CHEBI:60909"/>
        <dbReference type="EC" id="4.1.1.94"/>
    </reaction>
    <physiologicalReaction direction="left-to-right" evidence="5">
        <dbReference type="Rhea" id="RHEA:32132"/>
    </physiologicalReaction>
</comment>
<gene>
    <name evidence="14" type="ORF">E2K98_01425</name>
</gene>
<sequence>MMAYTIEKSEKGYLLFTITRGNKRNAVDYDVMEGLSKAIHHAADPDVLALVITGEGENAFCSGGDLSVFHLLETEEEAYSMLSKMSKILYSLLTLPIPTIALMNGHAVGGGCEIAIACDFRLARKGIKAGFIQGKQSITTGWGGGTILAEKLPNPLYMKLLMDAEVHKIERLNEIGLIDALYETDPIKECETFLENLLFKDKGVLQSYKQIWIGRWEETKLQERIEKEVRNCARLWENESHHQYVKMFMNKKTNN</sequence>
<comment type="caution">
    <text evidence="14">The sequence shown here is derived from an EMBL/GenBank/DDBJ whole genome shotgun (WGS) entry which is preliminary data.</text>
</comment>
<evidence type="ECO:0000256" key="8">
    <source>
        <dbReference type="ARBA" id="ARBA00039903"/>
    </source>
</evidence>
<evidence type="ECO:0000256" key="3">
    <source>
        <dbReference type="ARBA" id="ARBA00022490"/>
    </source>
</evidence>
<evidence type="ECO:0000256" key="6">
    <source>
        <dbReference type="ARBA" id="ARBA00036541"/>
    </source>
</evidence>
<evidence type="ECO:0000256" key="13">
    <source>
        <dbReference type="RuleBase" id="RU003707"/>
    </source>
</evidence>
<comment type="catalytic activity">
    <reaction evidence="11">
        <text>(S)-methylmalonyl-CoA + H(+) = propanoyl-CoA + CO2</text>
        <dbReference type="Rhea" id="RHEA:61340"/>
        <dbReference type="ChEBI" id="CHEBI:15378"/>
        <dbReference type="ChEBI" id="CHEBI:16526"/>
        <dbReference type="ChEBI" id="CHEBI:57327"/>
        <dbReference type="ChEBI" id="CHEBI:57392"/>
        <dbReference type="EC" id="4.1.1.94"/>
    </reaction>
    <physiologicalReaction direction="left-to-right" evidence="11">
        <dbReference type="Rhea" id="RHEA:61341"/>
    </physiologicalReaction>
</comment>